<organism evidence="1 2">
    <name type="scientific">Paramuricea clavata</name>
    <name type="common">Red gorgonian</name>
    <name type="synonym">Violescent sea-whip</name>
    <dbReference type="NCBI Taxonomy" id="317549"/>
    <lineage>
        <taxon>Eukaryota</taxon>
        <taxon>Metazoa</taxon>
        <taxon>Cnidaria</taxon>
        <taxon>Anthozoa</taxon>
        <taxon>Octocorallia</taxon>
        <taxon>Malacalcyonacea</taxon>
        <taxon>Plexauridae</taxon>
        <taxon>Paramuricea</taxon>
    </lineage>
</organism>
<reference evidence="1" key="1">
    <citation type="submission" date="2020-04" db="EMBL/GenBank/DDBJ databases">
        <authorList>
            <person name="Alioto T."/>
            <person name="Alioto T."/>
            <person name="Gomez Garrido J."/>
        </authorList>
    </citation>
    <scope>NUCLEOTIDE SEQUENCE</scope>
    <source>
        <strain evidence="1">A484AB</strain>
    </source>
</reference>
<proteinExistence type="predicted"/>
<name>A0A6S7H1M0_PARCT</name>
<keyword evidence="2" id="KW-1185">Reference proteome</keyword>
<dbReference type="PROSITE" id="PS50878">
    <property type="entry name" value="RT_POL"/>
    <property type="match status" value="1"/>
</dbReference>
<dbReference type="Pfam" id="PF00078">
    <property type="entry name" value="RVT_1"/>
    <property type="match status" value="1"/>
</dbReference>
<dbReference type="InterPro" id="IPR000477">
    <property type="entry name" value="RT_dom"/>
</dbReference>
<dbReference type="Proteomes" id="UP001152795">
    <property type="component" value="Unassembled WGS sequence"/>
</dbReference>
<dbReference type="SUPFAM" id="SSF56672">
    <property type="entry name" value="DNA/RNA polymerases"/>
    <property type="match status" value="1"/>
</dbReference>
<evidence type="ECO:0000313" key="1">
    <source>
        <dbReference type="EMBL" id="CAB3996479.1"/>
    </source>
</evidence>
<dbReference type="AlphaFoldDB" id="A0A6S7H1M0"/>
<dbReference type="PANTHER" id="PTHR33332">
    <property type="entry name" value="REVERSE TRANSCRIPTASE DOMAIN-CONTAINING PROTEIN"/>
    <property type="match status" value="1"/>
</dbReference>
<dbReference type="EMBL" id="CACRXK020002876">
    <property type="protein sequence ID" value="CAB3996479.1"/>
    <property type="molecule type" value="Genomic_DNA"/>
</dbReference>
<dbReference type="OrthoDB" id="5953030at2759"/>
<gene>
    <name evidence="1" type="ORF">PACLA_8A083165</name>
</gene>
<protein>
    <submittedName>
        <fullName evidence="1">Uncharacterized protein</fullName>
    </submittedName>
</protein>
<accession>A0A6S7H1M0</accession>
<dbReference type="InterPro" id="IPR043502">
    <property type="entry name" value="DNA/RNA_pol_sf"/>
</dbReference>
<dbReference type="CDD" id="cd01650">
    <property type="entry name" value="RT_nLTR_like"/>
    <property type="match status" value="1"/>
</dbReference>
<evidence type="ECO:0000313" key="2">
    <source>
        <dbReference type="Proteomes" id="UP001152795"/>
    </source>
</evidence>
<comment type="caution">
    <text evidence="1">The sequence shown here is derived from an EMBL/GenBank/DDBJ whole genome shotgun (WGS) entry which is preliminary data.</text>
</comment>
<sequence>MNLAQIPWHENFSIDDVNEKLSSFNGHFLSILEKHAPVKSMKIRYRRWPFMSREIKELMKNRDKLHKLARRTKMTTDWENYRVCRRAVKKALREPARKYVQNEIHKNLKRSSMWKVIRNCLPRKESTELKHSRNITELVEEFNSFFTPVGIKASESATALLTKYNLPTIDLPVPARPVSCSDVQQIIMSFSSNKAPGLDKVPMSIIKDASPYILPELTDIINCSLLTSKYPTLWKMAEVVPLLKDGDHEIADNNRPVSLLIAVSKICERVVLNQLTDYMSQRKRYTEHQSGNRKLHSTETLNVFITDQILQSMDRKEVAALVLIDLSKAFDSIDHSILLVKLQTIGVSKSVLAWFKSYLSGRSQIVRIGSTLSETCIITRGVPQGSILGPALFNIYINDLPNVPKESFLESYVDDSKIYLAFPIQDIETAAFKLTQDMERITAWCCINSLLVNPKKTKLLLLGTSQMLKKHSGTDFHITVLGEKIIPLQTVKDLGMTLDLSLTYDKHIVDTKSKCITELCRINRVKHIFDKHTLSFIINALVFSKMYYCSSVWSNTSKKNISKLQSVQKIAARVITGVRKYDHVTPILQQLAWLPDECMLKLRDAVMTLKCMKGLAPPYLCDKFEMRSKTHSVNTRNKDKLDIPLYNSASAEGHGRSLRFINAQCLFGMSSQIILKTLLWTGLN</sequence>